<feature type="transmembrane region" description="Helical" evidence="2">
    <location>
        <begin position="81"/>
        <end position="102"/>
    </location>
</feature>
<evidence type="ECO:0000313" key="3">
    <source>
        <dbReference type="EMBL" id="GIL24757.1"/>
    </source>
</evidence>
<dbReference type="EMBL" id="BOPO01000001">
    <property type="protein sequence ID" value="GIL24757.1"/>
    <property type="molecule type" value="Genomic_DNA"/>
</dbReference>
<gene>
    <name evidence="3" type="ORF">NUM_00120</name>
    <name evidence="4" type="ORF">NUM_58040</name>
</gene>
<evidence type="ECO:0000313" key="4">
    <source>
        <dbReference type="EMBL" id="GIL30550.1"/>
    </source>
</evidence>
<feature type="region of interest" description="Disordered" evidence="1">
    <location>
        <begin position="109"/>
        <end position="136"/>
    </location>
</feature>
<dbReference type="EMBL" id="BOPO01000124">
    <property type="protein sequence ID" value="GIL30550.1"/>
    <property type="molecule type" value="Genomic_DNA"/>
</dbReference>
<evidence type="ECO:0000256" key="2">
    <source>
        <dbReference type="SAM" id="Phobius"/>
    </source>
</evidence>
<keyword evidence="2" id="KW-0812">Transmembrane</keyword>
<keyword evidence="5" id="KW-1185">Reference proteome</keyword>
<keyword evidence="2" id="KW-0472">Membrane</keyword>
<dbReference type="AlphaFoldDB" id="A0A8J4EH92"/>
<dbReference type="Proteomes" id="UP000614996">
    <property type="component" value="Unassembled WGS sequence"/>
</dbReference>
<feature type="region of interest" description="Disordered" evidence="1">
    <location>
        <begin position="1"/>
        <end position="74"/>
    </location>
</feature>
<comment type="caution">
    <text evidence="3">The sequence shown here is derived from an EMBL/GenBank/DDBJ whole genome shotgun (WGS) entry which is preliminary data.</text>
</comment>
<sequence length="353" mass="36653">MSDAASEPKDDGPPGAGDRDAGAAEPAAAAGPEARSAEPDGQVPAGAAEPEDDIPADAAEPDDDVPAADEPAADGARLAPGWHVASASLLVVILILAGILVVRHTGTGTEPVAAASPSASSRTKGTVSTGRAAPDHGTLSIAESGFRNITTPAGDPAVSWGVVLSNSSHSAVAAVLLKITYRDHDGATIAVRDFSRRAKAAEILPGSRAGVGGVGYLPSKAPATVQVSVDSVLWTVTSKRQSLRASNLTTDWRDQGQQARHWKHPTAEANRRGNLYLTFRVESTFPSLLSYPAYTAVYRDEHGRIVGGAPLDSFGTDVLVPAGWSEQTVRVWYPPPAGAVDAKTEVYLYSRRD</sequence>
<keyword evidence="2" id="KW-1133">Transmembrane helix</keyword>
<accession>A0A8J4EH92</accession>
<organism evidence="3 5">
    <name type="scientific">Actinocatenispora comari</name>
    <dbReference type="NCBI Taxonomy" id="2807577"/>
    <lineage>
        <taxon>Bacteria</taxon>
        <taxon>Bacillati</taxon>
        <taxon>Actinomycetota</taxon>
        <taxon>Actinomycetes</taxon>
        <taxon>Micromonosporales</taxon>
        <taxon>Micromonosporaceae</taxon>
        <taxon>Actinocatenispora</taxon>
    </lineage>
</organism>
<protein>
    <submittedName>
        <fullName evidence="3">Uncharacterized protein</fullName>
    </submittedName>
</protein>
<feature type="compositionally biased region" description="Basic and acidic residues" evidence="1">
    <location>
        <begin position="1"/>
        <end position="22"/>
    </location>
</feature>
<proteinExistence type="predicted"/>
<feature type="compositionally biased region" description="Low complexity" evidence="1">
    <location>
        <begin position="23"/>
        <end position="34"/>
    </location>
</feature>
<reference evidence="3" key="2">
    <citation type="submission" date="2021-02" db="EMBL/GenBank/DDBJ databases">
        <title>Whole genome shotgun sequence of Actinocatenispora sp. strain NUM-2625.</title>
        <authorList>
            <person name="Oyunbileg N."/>
            <person name="Iizaka Y."/>
            <person name="Davaapurev BO."/>
            <person name="Fukumoto A."/>
            <person name="Batkhuu J."/>
            <person name="Anzai Y."/>
        </authorList>
    </citation>
    <scope>NUCLEOTIDE SEQUENCE</scope>
    <source>
        <strain evidence="3">NUM-2625</strain>
    </source>
</reference>
<feature type="compositionally biased region" description="Acidic residues" evidence="1">
    <location>
        <begin position="49"/>
        <end position="67"/>
    </location>
</feature>
<dbReference type="RefSeq" id="WP_207122384.1">
    <property type="nucleotide sequence ID" value="NZ_BOPO01000001.1"/>
</dbReference>
<name>A0A8J4EH92_9ACTN</name>
<evidence type="ECO:0000256" key="1">
    <source>
        <dbReference type="SAM" id="MobiDB-lite"/>
    </source>
</evidence>
<evidence type="ECO:0000313" key="5">
    <source>
        <dbReference type="Proteomes" id="UP000614996"/>
    </source>
</evidence>
<reference evidence="5" key="1">
    <citation type="journal article" date="2021" name="Int. J. Syst. Evol. Microbiol.">
        <title>Actinocatenispora comari sp. nov., an endophytic actinomycete isolated from aerial parts of Comarum salesowianum.</title>
        <authorList>
            <person name="Oyunbileg N."/>
            <person name="Iizaka Y."/>
            <person name="Hamada M."/>
            <person name="Davaapurev B.O."/>
            <person name="Fukumoto A."/>
            <person name="Tsetseg B."/>
            <person name="Kato F."/>
            <person name="Tamura T."/>
            <person name="Batkhuu J."/>
            <person name="Anzai Y."/>
        </authorList>
    </citation>
    <scope>NUCLEOTIDE SEQUENCE [LARGE SCALE GENOMIC DNA]</scope>
    <source>
        <strain evidence="5">NUM-2625</strain>
    </source>
</reference>